<gene>
    <name evidence="4" type="ORF">BDEG_21344</name>
</gene>
<proteinExistence type="predicted"/>
<dbReference type="PROSITE" id="PS50114">
    <property type="entry name" value="GATA_ZN_FINGER_2"/>
    <property type="match status" value="1"/>
</dbReference>
<evidence type="ECO:0000256" key="2">
    <source>
        <dbReference type="SAM" id="MobiDB-lite"/>
    </source>
</evidence>
<feature type="compositionally biased region" description="Low complexity" evidence="2">
    <location>
        <begin position="387"/>
        <end position="399"/>
    </location>
</feature>
<dbReference type="CDD" id="cd00202">
    <property type="entry name" value="ZnF_GATA"/>
    <property type="match status" value="1"/>
</dbReference>
<feature type="region of interest" description="Disordered" evidence="2">
    <location>
        <begin position="174"/>
        <end position="272"/>
    </location>
</feature>
<sequence>MPPRKTPPQALDAVRNMKGITFSFNLTQSLNYKQSQQQDQQSSFTSEHQPKPQIASQREIQQQIPIGHDLTTDTAHIPISKTTSIGSTNAANTSNGVALRSSSSSPSSGTATLRTGNVSPSTNICSKPSSWPDITSQYMTAEDCSIYLLCQPLLSITNPEQATSCIPEPASVANASENGSPAKNRSSPAISTAVHSTRTSPIPQQAPHTESKASESKLAASPTQTTISRTSPQLDGKTQLLSQATTLDPSRSPVPGALSLSETPNASPGRVPIDSAYDMSVKVHAITSDALLYRMRGICTPEFAALKQPGRTSSQSGAPVRNTFGGSSRFTNHRRTLSNSSADSSRQYTSPSSGDEFHGSAGQPVARRGRPPNSANRARSGKPSVGRPPGSASASRFSGSGVGGRPSGTSGKRKLGSAFPSAHNPPTVIEQSTDLDLDNDSADYIDDEKGSIRKRKVIHSTTSPGECTWCGVKKTAQWRKGPSGSRGLCNACGLEWAKQIRHEAKKSGISNHDAEIFLIKNYRTSERYLRYMREHNFSLDGPADDAETTAAAIAAVGSSSFSDYSSPAPEHPHRSVSPTVRLASLSPNPARVSPSQSATSNPFEAASLSPSAATKRSSVEN</sequence>
<dbReference type="GO" id="GO:0006355">
    <property type="term" value="P:regulation of DNA-templated transcription"/>
    <property type="evidence" value="ECO:0007669"/>
    <property type="project" value="InterPro"/>
</dbReference>
<dbReference type="SUPFAM" id="SSF57716">
    <property type="entry name" value="Glucocorticoid receptor-like (DNA-binding domain)"/>
    <property type="match status" value="1"/>
</dbReference>
<feature type="region of interest" description="Disordered" evidence="2">
    <location>
        <begin position="561"/>
        <end position="621"/>
    </location>
</feature>
<dbReference type="Proteomes" id="UP000077115">
    <property type="component" value="Unassembled WGS sequence"/>
</dbReference>
<reference evidence="4 5" key="1">
    <citation type="submission" date="2006-10" db="EMBL/GenBank/DDBJ databases">
        <title>The Genome Sequence of Batrachochytrium dendrobatidis JEL423.</title>
        <authorList>
            <consortium name="The Broad Institute Genome Sequencing Platform"/>
            <person name="Birren B."/>
            <person name="Lander E."/>
            <person name="Galagan J."/>
            <person name="Cuomo C."/>
            <person name="Devon K."/>
            <person name="Jaffe D."/>
            <person name="Butler J."/>
            <person name="Alvarez P."/>
            <person name="Gnerre S."/>
            <person name="Grabherr M."/>
            <person name="Kleber M."/>
            <person name="Mauceli E."/>
            <person name="Brockman W."/>
            <person name="Young S."/>
            <person name="LaButti K."/>
            <person name="Sykes S."/>
            <person name="DeCaprio D."/>
            <person name="Crawford M."/>
            <person name="Koehrsen M."/>
            <person name="Engels R."/>
            <person name="Montgomery P."/>
            <person name="Pearson M."/>
            <person name="Howarth C."/>
            <person name="Larson L."/>
            <person name="White J."/>
            <person name="O'Leary S."/>
            <person name="Kodira C."/>
            <person name="Zeng Q."/>
            <person name="Yandava C."/>
            <person name="Alvarado L."/>
            <person name="Longcore J."/>
            <person name="James T."/>
        </authorList>
    </citation>
    <scope>NUCLEOTIDE SEQUENCE [LARGE SCALE GENOMIC DNA]</scope>
    <source>
        <strain evidence="4 5">JEL423</strain>
    </source>
</reference>
<keyword evidence="1" id="KW-0862">Zinc</keyword>
<dbReference type="SMART" id="SM00401">
    <property type="entry name" value="ZnF_GATA"/>
    <property type="match status" value="1"/>
</dbReference>
<organism evidence="4 5">
    <name type="scientific">Batrachochytrium dendrobatidis (strain JEL423)</name>
    <dbReference type="NCBI Taxonomy" id="403673"/>
    <lineage>
        <taxon>Eukaryota</taxon>
        <taxon>Fungi</taxon>
        <taxon>Fungi incertae sedis</taxon>
        <taxon>Chytridiomycota</taxon>
        <taxon>Chytridiomycota incertae sedis</taxon>
        <taxon>Chytridiomycetes</taxon>
        <taxon>Rhizophydiales</taxon>
        <taxon>Rhizophydiales incertae sedis</taxon>
        <taxon>Batrachochytrium</taxon>
    </lineage>
</organism>
<dbReference type="InterPro" id="IPR000679">
    <property type="entry name" value="Znf_GATA"/>
</dbReference>
<feature type="compositionally biased region" description="Polar residues" evidence="2">
    <location>
        <begin position="593"/>
        <end position="621"/>
    </location>
</feature>
<dbReference type="AlphaFoldDB" id="A0A177WC89"/>
<feature type="domain" description="GATA-type" evidence="3">
    <location>
        <begin position="461"/>
        <end position="494"/>
    </location>
</feature>
<dbReference type="InterPro" id="IPR013088">
    <property type="entry name" value="Znf_NHR/GATA"/>
</dbReference>
<dbReference type="EMBL" id="DS022300">
    <property type="protein sequence ID" value="OAJ37304.1"/>
    <property type="molecule type" value="Genomic_DNA"/>
</dbReference>
<feature type="compositionally biased region" description="Polar residues" evidence="2">
    <location>
        <begin position="222"/>
        <end position="233"/>
    </location>
</feature>
<feature type="compositionally biased region" description="Polar residues" evidence="2">
    <location>
        <begin position="239"/>
        <end position="249"/>
    </location>
</feature>
<feature type="compositionally biased region" description="Acidic residues" evidence="2">
    <location>
        <begin position="433"/>
        <end position="445"/>
    </location>
</feature>
<dbReference type="OrthoDB" id="2162994at2759"/>
<feature type="region of interest" description="Disordered" evidence="2">
    <location>
        <begin position="79"/>
        <end position="131"/>
    </location>
</feature>
<feature type="compositionally biased region" description="Low complexity" evidence="2">
    <location>
        <begin position="32"/>
        <end position="46"/>
    </location>
</feature>
<evidence type="ECO:0000259" key="3">
    <source>
        <dbReference type="PROSITE" id="PS50114"/>
    </source>
</evidence>
<dbReference type="STRING" id="403673.A0A177WC89"/>
<feature type="region of interest" description="Disordered" evidence="2">
    <location>
        <begin position="308"/>
        <end position="445"/>
    </location>
</feature>
<feature type="compositionally biased region" description="Polar residues" evidence="2">
    <location>
        <begin position="80"/>
        <end position="96"/>
    </location>
</feature>
<evidence type="ECO:0000313" key="4">
    <source>
        <dbReference type="EMBL" id="OAJ37304.1"/>
    </source>
</evidence>
<feature type="compositionally biased region" description="Polar residues" evidence="2">
    <location>
        <begin position="174"/>
        <end position="208"/>
    </location>
</feature>
<dbReference type="eggNOG" id="KOG1601">
    <property type="taxonomic scope" value="Eukaryota"/>
</dbReference>
<feature type="compositionally biased region" description="Polar residues" evidence="2">
    <location>
        <begin position="109"/>
        <end position="131"/>
    </location>
</feature>
<keyword evidence="1" id="KW-0479">Metal-binding</keyword>
<dbReference type="GO" id="GO:0008270">
    <property type="term" value="F:zinc ion binding"/>
    <property type="evidence" value="ECO:0007669"/>
    <property type="project" value="UniProtKB-KW"/>
</dbReference>
<feature type="region of interest" description="Disordered" evidence="2">
    <location>
        <begin position="32"/>
        <end position="57"/>
    </location>
</feature>
<dbReference type="Gene3D" id="3.30.50.10">
    <property type="entry name" value="Erythroid Transcription Factor GATA-1, subunit A"/>
    <property type="match status" value="1"/>
</dbReference>
<dbReference type="VEuPathDB" id="FungiDB:BDEG_21344"/>
<dbReference type="GO" id="GO:0043565">
    <property type="term" value="F:sequence-specific DNA binding"/>
    <property type="evidence" value="ECO:0007669"/>
    <property type="project" value="InterPro"/>
</dbReference>
<reference evidence="4 5" key="2">
    <citation type="submission" date="2016-05" db="EMBL/GenBank/DDBJ databases">
        <title>Lineage-specific infection strategies underlie the spectrum of fungal disease in amphibians.</title>
        <authorList>
            <person name="Cuomo C.A."/>
            <person name="Farrer R.A."/>
            <person name="James T."/>
            <person name="Longcore J."/>
            <person name="Birren B."/>
        </authorList>
    </citation>
    <scope>NUCLEOTIDE SEQUENCE [LARGE SCALE GENOMIC DNA]</scope>
    <source>
        <strain evidence="4 5">JEL423</strain>
    </source>
</reference>
<name>A0A177WC89_BATDL</name>
<feature type="compositionally biased region" description="Polar residues" evidence="2">
    <location>
        <begin position="337"/>
        <end position="353"/>
    </location>
</feature>
<evidence type="ECO:0000313" key="5">
    <source>
        <dbReference type="Proteomes" id="UP000077115"/>
    </source>
</evidence>
<keyword evidence="1" id="KW-0863">Zinc-finger</keyword>
<dbReference type="Pfam" id="PF00320">
    <property type="entry name" value="GATA"/>
    <property type="match status" value="1"/>
</dbReference>
<evidence type="ECO:0000256" key="1">
    <source>
        <dbReference type="PROSITE-ProRule" id="PRU00094"/>
    </source>
</evidence>
<accession>A0A177WC89</accession>
<protein>
    <recommendedName>
        <fullName evidence="3">GATA-type domain-containing protein</fullName>
    </recommendedName>
</protein>